<dbReference type="InterPro" id="IPR001433">
    <property type="entry name" value="OxRdtase_FAD/NAD-bd"/>
</dbReference>
<dbReference type="InterPro" id="IPR001709">
    <property type="entry name" value="Flavoprot_Pyr_Nucl_cyt_Rdtase"/>
</dbReference>
<feature type="transmembrane region" description="Helical" evidence="3">
    <location>
        <begin position="187"/>
        <end position="208"/>
    </location>
</feature>
<dbReference type="EMBL" id="PIQF01000004">
    <property type="protein sequence ID" value="RUO73593.1"/>
    <property type="molecule type" value="Genomic_DNA"/>
</dbReference>
<dbReference type="AlphaFoldDB" id="A0A432Z6Y9"/>
<feature type="domain" description="FAD-binding FR-type" evidence="4">
    <location>
        <begin position="298"/>
        <end position="397"/>
    </location>
</feature>
<accession>A0A432Z6Y9</accession>
<protein>
    <submittedName>
        <fullName evidence="5">NADH:quinone oxidoreductase</fullName>
    </submittedName>
</protein>
<dbReference type="PANTHER" id="PTHR47354">
    <property type="entry name" value="NADH OXIDOREDUCTASE HCR"/>
    <property type="match status" value="1"/>
</dbReference>
<evidence type="ECO:0000259" key="4">
    <source>
        <dbReference type="PROSITE" id="PS51384"/>
    </source>
</evidence>
<evidence type="ECO:0000256" key="2">
    <source>
        <dbReference type="ARBA" id="ARBA00034078"/>
    </source>
</evidence>
<dbReference type="GO" id="GO:0051536">
    <property type="term" value="F:iron-sulfur cluster binding"/>
    <property type="evidence" value="ECO:0007669"/>
    <property type="project" value="InterPro"/>
</dbReference>
<dbReference type="InterPro" id="IPR017927">
    <property type="entry name" value="FAD-bd_FR_type"/>
</dbReference>
<dbReference type="Pfam" id="PF00175">
    <property type="entry name" value="NAD_binding_1"/>
    <property type="match status" value="1"/>
</dbReference>
<sequence>MTRWLQWFHRWLGLILGLQVLIWLITGLYFSVMGNQAMSGHTHFEPLPNESLAGLEWSSNIGDLSRRFDDIQQVEWQQVLQIPQLKVVTADNTYYLDGRSGKPWQTDRALATDIAKASYSGAGTIDEVVEVDARFQVLFDDPVSTEVLIGKADGAVQGHRNWNWYIADWMFRLHFMDYSGGRDFNNLLIRASGLVTLWFAIAGLILLLRNVKRGDLWRPQTLLHQLQHKQHPVASGCGGGGTCGLCKVKYTADIPAVSSADNQLLSPDEIADGIRLSCQQRKLPDSGLRDIELLDVNARAWQLEIESEQQITPTLKHIVFLRPPNFTFNPGQFLQFQIATRAGAVLRNYSLANRSDDNQLSVLVRRIENGIGSEFMHSLRAGDRVDVIGPLGDFQLRSENQRNGYSVFIGGGAGIAPIRSQVLSLLSSQDPAQVVLFYGARCEQELAFQAEFERLAKDHRLRYIPVLSESLSASGDFLTGWVHSEALKYIENVGVDKVDVYLCGPPAMLNQTLNGLRELGVPAERVRYDDFGI</sequence>
<reference evidence="5 6" key="1">
    <citation type="journal article" date="2011" name="Front. Microbiol.">
        <title>Genomic signatures of strain selection and enhancement in Bacillus atrophaeus var. globigii, a historical biowarfare simulant.</title>
        <authorList>
            <person name="Gibbons H.S."/>
            <person name="Broomall S.M."/>
            <person name="McNew L.A."/>
            <person name="Daligault H."/>
            <person name="Chapman C."/>
            <person name="Bruce D."/>
            <person name="Karavis M."/>
            <person name="Krepps M."/>
            <person name="McGregor P.A."/>
            <person name="Hong C."/>
            <person name="Park K.H."/>
            <person name="Akmal A."/>
            <person name="Feldman A."/>
            <person name="Lin J.S."/>
            <person name="Chang W.E."/>
            <person name="Higgs B.W."/>
            <person name="Demirev P."/>
            <person name="Lindquist J."/>
            <person name="Liem A."/>
            <person name="Fochler E."/>
            <person name="Read T.D."/>
            <person name="Tapia R."/>
            <person name="Johnson S."/>
            <person name="Bishop-Lilly K.A."/>
            <person name="Detter C."/>
            <person name="Han C."/>
            <person name="Sozhamannan S."/>
            <person name="Rosenzweig C.N."/>
            <person name="Skowronski E.W."/>
        </authorList>
    </citation>
    <scope>NUCLEOTIDE SEQUENCE [LARGE SCALE GENOMIC DNA]</scope>
    <source>
        <strain evidence="5 6">CL-SP19</strain>
    </source>
</reference>
<organism evidence="5 6">
    <name type="scientific">Idiomarina seosinensis</name>
    <dbReference type="NCBI Taxonomy" id="281739"/>
    <lineage>
        <taxon>Bacteria</taxon>
        <taxon>Pseudomonadati</taxon>
        <taxon>Pseudomonadota</taxon>
        <taxon>Gammaproteobacteria</taxon>
        <taxon>Alteromonadales</taxon>
        <taxon>Idiomarinaceae</taxon>
        <taxon>Idiomarina</taxon>
    </lineage>
</organism>
<evidence type="ECO:0000256" key="3">
    <source>
        <dbReference type="SAM" id="Phobius"/>
    </source>
</evidence>
<dbReference type="GO" id="GO:0016491">
    <property type="term" value="F:oxidoreductase activity"/>
    <property type="evidence" value="ECO:0007669"/>
    <property type="project" value="InterPro"/>
</dbReference>
<dbReference type="PRINTS" id="PR00410">
    <property type="entry name" value="PHEHYDRXLASE"/>
</dbReference>
<dbReference type="InterPro" id="IPR050415">
    <property type="entry name" value="MRET"/>
</dbReference>
<dbReference type="Gene3D" id="2.40.30.10">
    <property type="entry name" value="Translation factors"/>
    <property type="match status" value="1"/>
</dbReference>
<evidence type="ECO:0000313" key="5">
    <source>
        <dbReference type="EMBL" id="RUO73593.1"/>
    </source>
</evidence>
<keyword evidence="3" id="KW-0472">Membrane</keyword>
<dbReference type="PANTHER" id="PTHR47354:SF5">
    <property type="entry name" value="PROTEIN RFBI"/>
    <property type="match status" value="1"/>
</dbReference>
<dbReference type="InterPro" id="IPR036010">
    <property type="entry name" value="2Fe-2S_ferredoxin-like_sf"/>
</dbReference>
<dbReference type="InterPro" id="IPR017938">
    <property type="entry name" value="Riboflavin_synthase-like_b-brl"/>
</dbReference>
<dbReference type="InterPro" id="IPR001041">
    <property type="entry name" value="2Fe-2S_ferredoxin-type"/>
</dbReference>
<keyword evidence="3" id="KW-0812">Transmembrane</keyword>
<dbReference type="InterPro" id="IPR039261">
    <property type="entry name" value="FNR_nucleotide-bd"/>
</dbReference>
<evidence type="ECO:0000313" key="6">
    <source>
        <dbReference type="Proteomes" id="UP000287908"/>
    </source>
</evidence>
<dbReference type="Pfam" id="PF00970">
    <property type="entry name" value="FAD_binding_6"/>
    <property type="match status" value="1"/>
</dbReference>
<evidence type="ECO:0000256" key="1">
    <source>
        <dbReference type="ARBA" id="ARBA00023075"/>
    </source>
</evidence>
<keyword evidence="3" id="KW-1133">Transmembrane helix</keyword>
<dbReference type="OrthoDB" id="9806195at2"/>
<dbReference type="PROSITE" id="PS51384">
    <property type="entry name" value="FAD_FR"/>
    <property type="match status" value="1"/>
</dbReference>
<dbReference type="InterPro" id="IPR012675">
    <property type="entry name" value="Beta-grasp_dom_sf"/>
</dbReference>
<keyword evidence="6" id="KW-1185">Reference proteome</keyword>
<dbReference type="SUPFAM" id="SSF54292">
    <property type="entry name" value="2Fe-2S ferredoxin-like"/>
    <property type="match status" value="1"/>
</dbReference>
<dbReference type="InterPro" id="IPR008333">
    <property type="entry name" value="Cbr1-like_FAD-bd_dom"/>
</dbReference>
<dbReference type="Gene3D" id="3.40.50.80">
    <property type="entry name" value="Nucleotide-binding domain of ferredoxin-NADP reductase (FNR) module"/>
    <property type="match status" value="1"/>
</dbReference>
<comment type="cofactor">
    <cofactor evidence="2">
        <name>[2Fe-2S] cluster</name>
        <dbReference type="ChEBI" id="CHEBI:190135"/>
    </cofactor>
</comment>
<dbReference type="RefSeq" id="WP_126785397.1">
    <property type="nucleotide sequence ID" value="NZ_PIQF01000004.1"/>
</dbReference>
<dbReference type="SUPFAM" id="SSF52343">
    <property type="entry name" value="Ferredoxin reductase-like, C-terminal NADP-linked domain"/>
    <property type="match status" value="1"/>
</dbReference>
<dbReference type="Proteomes" id="UP000287908">
    <property type="component" value="Unassembled WGS sequence"/>
</dbReference>
<name>A0A432Z6Y9_9GAMM</name>
<dbReference type="Gene3D" id="3.10.20.30">
    <property type="match status" value="1"/>
</dbReference>
<dbReference type="PRINTS" id="PR00371">
    <property type="entry name" value="FPNCR"/>
</dbReference>
<dbReference type="Pfam" id="PF03929">
    <property type="entry name" value="PepSY_TM"/>
    <property type="match status" value="1"/>
</dbReference>
<dbReference type="Pfam" id="PF00111">
    <property type="entry name" value="Fer2"/>
    <property type="match status" value="1"/>
</dbReference>
<gene>
    <name evidence="5" type="ORF">CWI81_11235</name>
</gene>
<keyword evidence="1" id="KW-0830">Ubiquinone</keyword>
<proteinExistence type="predicted"/>
<comment type="caution">
    <text evidence="5">The sequence shown here is derived from an EMBL/GenBank/DDBJ whole genome shotgun (WGS) entry which is preliminary data.</text>
</comment>
<dbReference type="InterPro" id="IPR005625">
    <property type="entry name" value="PepSY-ass_TM"/>
</dbReference>
<dbReference type="SUPFAM" id="SSF63380">
    <property type="entry name" value="Riboflavin synthase domain-like"/>
    <property type="match status" value="1"/>
</dbReference>
<feature type="transmembrane region" description="Helical" evidence="3">
    <location>
        <begin position="12"/>
        <end position="32"/>
    </location>
</feature>